<dbReference type="Proteomes" id="UP001341281">
    <property type="component" value="Chromosome 10"/>
</dbReference>
<reference evidence="2 3" key="1">
    <citation type="submission" date="2024-02" db="EMBL/GenBank/DDBJ databases">
        <title>High-quality chromosome-scale genome assembly of Pensacola bahiagrass (Paspalum notatum Flugge var. saurae).</title>
        <authorList>
            <person name="Vega J.M."/>
            <person name="Podio M."/>
            <person name="Orjuela J."/>
            <person name="Siena L.A."/>
            <person name="Pessino S.C."/>
            <person name="Combes M.C."/>
            <person name="Mariac C."/>
            <person name="Albertini E."/>
            <person name="Pupilli F."/>
            <person name="Ortiz J.P.A."/>
            <person name="Leblanc O."/>
        </authorList>
    </citation>
    <scope>NUCLEOTIDE SEQUENCE [LARGE SCALE GENOMIC DNA]</scope>
    <source>
        <strain evidence="2">R1</strain>
        <tissue evidence="2">Leaf</tissue>
    </source>
</reference>
<feature type="region of interest" description="Disordered" evidence="1">
    <location>
        <begin position="1"/>
        <end position="70"/>
    </location>
</feature>
<accession>A0AAQ3UTJ7</accession>
<dbReference type="GO" id="GO:0032196">
    <property type="term" value="P:transposition"/>
    <property type="evidence" value="ECO:0007669"/>
    <property type="project" value="InterPro"/>
</dbReference>
<dbReference type="PANTHER" id="PTHR33157">
    <property type="entry name" value="AUTONOMOUS TRANSPOSABLE ELEMENT EN-1 MOSAIC PROTEIN-RELATED"/>
    <property type="match status" value="1"/>
</dbReference>
<feature type="compositionally biased region" description="Polar residues" evidence="1">
    <location>
        <begin position="10"/>
        <end position="20"/>
    </location>
</feature>
<dbReference type="InterPro" id="IPR039266">
    <property type="entry name" value="EN-1/SPM"/>
</dbReference>
<dbReference type="PANTHER" id="PTHR33157:SF5">
    <property type="entry name" value="OS09G0314100 PROTEIN"/>
    <property type="match status" value="1"/>
</dbReference>
<dbReference type="AlphaFoldDB" id="A0AAQ3UTJ7"/>
<feature type="compositionally biased region" description="Low complexity" evidence="1">
    <location>
        <begin position="21"/>
        <end position="33"/>
    </location>
</feature>
<name>A0AAQ3UTJ7_PASNO</name>
<keyword evidence="3" id="KW-1185">Reference proteome</keyword>
<gene>
    <name evidence="2" type="ORF">U9M48_043730</name>
</gene>
<evidence type="ECO:0000313" key="3">
    <source>
        <dbReference type="Proteomes" id="UP001341281"/>
    </source>
</evidence>
<organism evidence="2 3">
    <name type="scientific">Paspalum notatum var. saurae</name>
    <dbReference type="NCBI Taxonomy" id="547442"/>
    <lineage>
        <taxon>Eukaryota</taxon>
        <taxon>Viridiplantae</taxon>
        <taxon>Streptophyta</taxon>
        <taxon>Embryophyta</taxon>
        <taxon>Tracheophyta</taxon>
        <taxon>Spermatophyta</taxon>
        <taxon>Magnoliopsida</taxon>
        <taxon>Liliopsida</taxon>
        <taxon>Poales</taxon>
        <taxon>Poaceae</taxon>
        <taxon>PACMAD clade</taxon>
        <taxon>Panicoideae</taxon>
        <taxon>Andropogonodae</taxon>
        <taxon>Paspaleae</taxon>
        <taxon>Paspalinae</taxon>
        <taxon>Paspalum</taxon>
    </lineage>
</organism>
<sequence>MAHGIRDARNNSTTNRRGSQTTASSDGTASTASVVRMSRCALPPQTEEPKTRERKPGAQTKFRQPKQGRKVVLRPSGDMQFSYVNFKSAYKYISQLEIIIKREYPGLIEDKDENGRVIEKRATMDWADYFLNPNDSQRLFEVAREDQDEADRVLDNYLKKKVRDIMYQARVDCVKKHYRDIGEPLDDIQARPILLEYQQYLNAKLNWFDDEEALFGPEKARRINTYAVMKSGIKKCGC</sequence>
<dbReference type="EMBL" id="CP144754">
    <property type="protein sequence ID" value="WVZ98265.1"/>
    <property type="molecule type" value="Genomic_DNA"/>
</dbReference>
<feature type="compositionally biased region" description="Basic and acidic residues" evidence="1">
    <location>
        <begin position="47"/>
        <end position="56"/>
    </location>
</feature>
<proteinExistence type="predicted"/>
<protein>
    <submittedName>
        <fullName evidence="2">Uncharacterized protein</fullName>
    </submittedName>
</protein>
<evidence type="ECO:0000313" key="2">
    <source>
        <dbReference type="EMBL" id="WVZ98265.1"/>
    </source>
</evidence>
<evidence type="ECO:0000256" key="1">
    <source>
        <dbReference type="SAM" id="MobiDB-lite"/>
    </source>
</evidence>